<dbReference type="EMBL" id="GU071104">
    <property type="protein sequence ID" value="ADP00160.1"/>
    <property type="molecule type" value="Genomic_DNA"/>
</dbReference>
<name>E3SP43_9CAUD</name>
<proteinExistence type="predicted"/>
<gene>
    <name evidence="1" type="ORF">CYPG_00020</name>
</gene>
<keyword evidence="2" id="KW-1185">Reference proteome</keyword>
<evidence type="ECO:0000313" key="1">
    <source>
        <dbReference type="EMBL" id="ADP00160.1"/>
    </source>
</evidence>
<dbReference type="Proteomes" id="UP000006533">
    <property type="component" value="Segment"/>
</dbReference>
<accession>E3SP43</accession>
<evidence type="ECO:0000313" key="2">
    <source>
        <dbReference type="Proteomes" id="UP000006533"/>
    </source>
</evidence>
<organism evidence="1 2">
    <name type="scientific">Cyanophage NATL2A-133</name>
    <dbReference type="NCBI Taxonomy" id="445692"/>
    <lineage>
        <taxon>Viruses</taxon>
        <taxon>Duplodnaviria</taxon>
        <taxon>Heunggongvirae</taxon>
        <taxon>Uroviricota</taxon>
        <taxon>Caudoviricetes</taxon>
        <taxon>Autographivirales</taxon>
        <taxon>Sechaudvirinae</taxon>
        <taxon>Tangaroavirus</taxon>
        <taxon>Tangaroavirus NATL2A133</taxon>
    </lineage>
</organism>
<dbReference type="GeneID" id="11538139"/>
<reference evidence="1" key="1">
    <citation type="submission" date="2009-10" db="EMBL/GenBank/DDBJ databases">
        <title>The Genome Sequence of Cyanophage NATL2A-133.</title>
        <authorList>
            <consortium name="The Broad Institute Genome Sequencing Platform"/>
            <person name="Henn M.R."/>
            <person name="Sullivan M.S."/>
            <person name="Osburne M.S."/>
            <person name="Levin J."/>
            <person name="Malboeuf C."/>
            <person name="Casali M."/>
            <person name="Russ C."/>
            <person name="Lennon N."/>
            <person name="Erlich R."/>
            <person name="Young S.K."/>
            <person name="Koehrsen M."/>
            <person name="Yandava C."/>
            <person name="Zeng Q."/>
            <person name="Alvarado L."/>
            <person name="Anderson S."/>
            <person name="Berlin A."/>
            <person name="Borenstein D."/>
            <person name="Chen Z."/>
            <person name="Engels R."/>
            <person name="Freedman E."/>
            <person name="Gellesch M."/>
            <person name="Goldberg J."/>
            <person name="Green L."/>
            <person name="Griggs A."/>
            <person name="Gujja S."/>
            <person name="Heiman D."/>
            <person name="Hepburn T."/>
            <person name="Howarth C."/>
            <person name="Jen D."/>
            <person name="Larson L."/>
            <person name="Lewis B."/>
            <person name="Mehta T."/>
            <person name="Park D."/>
            <person name="Pearson M."/>
            <person name="Roberts A."/>
            <person name="Ryan E."/>
            <person name="Saif S."/>
            <person name="Shea T."/>
            <person name="Shenoy N."/>
            <person name="Sisk P."/>
            <person name="Stolte C."/>
            <person name="Sykes S."/>
            <person name="Walk T."/>
            <person name="White J."/>
            <person name="Yu Q."/>
            <person name="Coleman M.L."/>
            <person name="Huang K.H."/>
            <person name="Weigele P.R."/>
            <person name="DeFrancesco A.S."/>
            <person name="Kern S.E."/>
            <person name="Thompson L.R."/>
            <person name="Fu R."/>
            <person name="Hombeck B."/>
            <person name="Chisholm S.W."/>
            <person name="Haas B."/>
            <person name="Nusbaum C."/>
            <person name="Galagan J."/>
            <person name="Birren B."/>
        </authorList>
    </citation>
    <scope>NUCLEOTIDE SEQUENCE [LARGE SCALE GENOMIC DNA]</scope>
    <source>
        <strain evidence="1">NATL2A-133</strain>
    </source>
</reference>
<dbReference type="KEGG" id="vg:11538139"/>
<protein>
    <submittedName>
        <fullName evidence="1">Predicted protein</fullName>
    </submittedName>
</protein>
<sequence length="79" mass="9111">MDLLMQEAIQQASDSVDLNHPNRMEHIIRKAAAIHYGGPGNMELYMDRNPQAGGYPSFYDYGSKVWNRYKSGSLEKRYQ</sequence>
<dbReference type="RefSeq" id="YP_005087532.1">
    <property type="nucleotide sequence ID" value="NC_016659.1"/>
</dbReference>